<protein>
    <submittedName>
        <fullName evidence="1">Uncharacterized protein</fullName>
    </submittedName>
</protein>
<dbReference type="Proteomes" id="UP000786811">
    <property type="component" value="Unassembled WGS sequence"/>
</dbReference>
<evidence type="ECO:0000313" key="2">
    <source>
        <dbReference type="Proteomes" id="UP000786811"/>
    </source>
</evidence>
<dbReference type="EMBL" id="CAJNRD030001119">
    <property type="protein sequence ID" value="CAG5090316.1"/>
    <property type="molecule type" value="Genomic_DNA"/>
</dbReference>
<name>A0A8J2MR94_COTCN</name>
<dbReference type="AlphaFoldDB" id="A0A8J2MR94"/>
<accession>A0A8J2MR94</accession>
<sequence>MKAKLSAQRIIEDGSSTYLCTVVSLFLLIGNSSDEFFCEKFNVKYFIDSKTQPVAFTLTAYRIGCISFSLGKLKIRLVLHTPGLNIHLPLLSSMI</sequence>
<organism evidence="1 2">
    <name type="scientific">Cotesia congregata</name>
    <name type="common">Parasitoid wasp</name>
    <name type="synonym">Apanteles congregatus</name>
    <dbReference type="NCBI Taxonomy" id="51543"/>
    <lineage>
        <taxon>Eukaryota</taxon>
        <taxon>Metazoa</taxon>
        <taxon>Ecdysozoa</taxon>
        <taxon>Arthropoda</taxon>
        <taxon>Hexapoda</taxon>
        <taxon>Insecta</taxon>
        <taxon>Pterygota</taxon>
        <taxon>Neoptera</taxon>
        <taxon>Endopterygota</taxon>
        <taxon>Hymenoptera</taxon>
        <taxon>Apocrita</taxon>
        <taxon>Ichneumonoidea</taxon>
        <taxon>Braconidae</taxon>
        <taxon>Microgastrinae</taxon>
        <taxon>Cotesia</taxon>
    </lineage>
</organism>
<evidence type="ECO:0000313" key="1">
    <source>
        <dbReference type="EMBL" id="CAG5090316.1"/>
    </source>
</evidence>
<reference evidence="1" key="1">
    <citation type="submission" date="2021-04" db="EMBL/GenBank/DDBJ databases">
        <authorList>
            <person name="Chebbi M.A.C M."/>
        </authorList>
    </citation>
    <scope>NUCLEOTIDE SEQUENCE</scope>
</reference>
<proteinExistence type="predicted"/>
<gene>
    <name evidence="1" type="ORF">HICCMSTLAB_LOCUS5581</name>
</gene>
<comment type="caution">
    <text evidence="1">The sequence shown here is derived from an EMBL/GenBank/DDBJ whole genome shotgun (WGS) entry which is preliminary data.</text>
</comment>
<keyword evidence="2" id="KW-1185">Reference proteome</keyword>